<evidence type="ECO:0000313" key="4">
    <source>
        <dbReference type="Proteomes" id="UP000310200"/>
    </source>
</evidence>
<dbReference type="EMBL" id="QBLH01000169">
    <property type="protein sequence ID" value="TGZ57268.1"/>
    <property type="molecule type" value="Genomic_DNA"/>
</dbReference>
<protein>
    <submittedName>
        <fullName evidence="3">Uncharacterized protein</fullName>
    </submittedName>
</protein>
<proteinExistence type="predicted"/>
<keyword evidence="2" id="KW-1133">Transmembrane helix</keyword>
<keyword evidence="2" id="KW-0472">Membrane</keyword>
<gene>
    <name evidence="3" type="ORF">DBV15_09868</name>
</gene>
<reference evidence="3 4" key="1">
    <citation type="journal article" date="2019" name="Philos. Trans. R. Soc. Lond., B, Biol. Sci.">
        <title>Ant behaviour and brain gene expression of defending hosts depend on the ecological success of the intruding social parasite.</title>
        <authorList>
            <person name="Kaur R."/>
            <person name="Stoldt M."/>
            <person name="Jongepier E."/>
            <person name="Feldmeyer B."/>
            <person name="Menzel F."/>
            <person name="Bornberg-Bauer E."/>
            <person name="Foitzik S."/>
        </authorList>
    </citation>
    <scope>NUCLEOTIDE SEQUENCE [LARGE SCALE GENOMIC DNA]</scope>
    <source>
        <tissue evidence="3">Whole body</tissue>
    </source>
</reference>
<evidence type="ECO:0000256" key="1">
    <source>
        <dbReference type="SAM" id="MobiDB-lite"/>
    </source>
</evidence>
<keyword evidence="2" id="KW-0812">Transmembrane</keyword>
<keyword evidence="4" id="KW-1185">Reference proteome</keyword>
<evidence type="ECO:0000256" key="2">
    <source>
        <dbReference type="SAM" id="Phobius"/>
    </source>
</evidence>
<evidence type="ECO:0000313" key="3">
    <source>
        <dbReference type="EMBL" id="TGZ57268.1"/>
    </source>
</evidence>
<dbReference type="STRING" id="300112.A0A4S2L9V7"/>
<feature type="compositionally biased region" description="Basic and acidic residues" evidence="1">
    <location>
        <begin position="322"/>
        <end position="334"/>
    </location>
</feature>
<accession>A0A4S2L9V7</accession>
<dbReference type="AlphaFoldDB" id="A0A4S2L9V7"/>
<comment type="caution">
    <text evidence="3">The sequence shown here is derived from an EMBL/GenBank/DDBJ whole genome shotgun (WGS) entry which is preliminary data.</text>
</comment>
<organism evidence="3 4">
    <name type="scientific">Temnothorax longispinosus</name>
    <dbReference type="NCBI Taxonomy" id="300112"/>
    <lineage>
        <taxon>Eukaryota</taxon>
        <taxon>Metazoa</taxon>
        <taxon>Ecdysozoa</taxon>
        <taxon>Arthropoda</taxon>
        <taxon>Hexapoda</taxon>
        <taxon>Insecta</taxon>
        <taxon>Pterygota</taxon>
        <taxon>Neoptera</taxon>
        <taxon>Endopterygota</taxon>
        <taxon>Hymenoptera</taxon>
        <taxon>Apocrita</taxon>
        <taxon>Aculeata</taxon>
        <taxon>Formicoidea</taxon>
        <taxon>Formicidae</taxon>
        <taxon>Myrmicinae</taxon>
        <taxon>Temnothorax</taxon>
    </lineage>
</organism>
<name>A0A4S2L9V7_9HYME</name>
<feature type="region of interest" description="Disordered" evidence="1">
    <location>
        <begin position="313"/>
        <end position="366"/>
    </location>
</feature>
<dbReference type="Proteomes" id="UP000310200">
    <property type="component" value="Unassembled WGS sequence"/>
</dbReference>
<sequence length="443" mass="49091">MGEGLVGPPIVVGLGLRFAWFGFLGSLWMPWLRKTEINTFVSAFGHLVGPHAHPGLTVVGQSGAALVAGGLAVPTVPEDVALLLVGKDAVEAGTVRRGDGRFELRALAAVHVVQVIAVLGEELAVTGVKCQTVAARLQFRHVVVAFPILVARYVMRIEPEIVRAFEGLLSNNYDFAASTNERENKSKMHNIFFLKYIKDTQERNEKEGQDLGQDQGRFRTKVDTHANAGHFQRRRRRQRNFLAPFNPVSRIKSHRHCRLPERRGWDDRGSFAATSRFYLPACGICRTAYLSRARGSESEVLLAFDGSSAASASVPARTVSARSHDSRTMTRDTSKSSSSLNRGAEESSARRRGGVGGEKKRRWRRVPQEAKRLLTPSSRIDIFLRAFCSSTSRYVRDAPRMSISRLAGCSFLHARDLHSLFRISFASDTEEIGPGDCPQMKFQ</sequence>
<feature type="transmembrane region" description="Helical" evidence="2">
    <location>
        <begin position="6"/>
        <end position="28"/>
    </location>
</feature>